<feature type="domain" description="MYND-type" evidence="5">
    <location>
        <begin position="4"/>
        <end position="44"/>
    </location>
</feature>
<gene>
    <name evidence="6" type="ORF">FKW77_005488</name>
</gene>
<keyword evidence="7" id="KW-1185">Reference proteome</keyword>
<keyword evidence="1" id="KW-0479">Metal-binding</keyword>
<dbReference type="Proteomes" id="UP000316270">
    <property type="component" value="Chromosome 16"/>
</dbReference>
<dbReference type="STRING" id="50376.A0A517LN07"/>
<evidence type="ECO:0000313" key="6">
    <source>
        <dbReference type="EMBL" id="QDS76966.1"/>
    </source>
</evidence>
<dbReference type="Pfam" id="PF01753">
    <property type="entry name" value="zf-MYND"/>
    <property type="match status" value="1"/>
</dbReference>
<dbReference type="InterPro" id="IPR002893">
    <property type="entry name" value="Znf_MYND"/>
</dbReference>
<dbReference type="PROSITE" id="PS01360">
    <property type="entry name" value="ZF_MYND_1"/>
    <property type="match status" value="1"/>
</dbReference>
<name>A0A517LN07_9PEZI</name>
<dbReference type="PROSITE" id="PS50865">
    <property type="entry name" value="ZF_MYND_2"/>
    <property type="match status" value="1"/>
</dbReference>
<keyword evidence="2 4" id="KW-0863">Zinc-finger</keyword>
<protein>
    <recommendedName>
        <fullName evidence="5">MYND-type domain-containing protein</fullName>
    </recommendedName>
</protein>
<organism evidence="6 7">
    <name type="scientific">Venturia effusa</name>
    <dbReference type="NCBI Taxonomy" id="50376"/>
    <lineage>
        <taxon>Eukaryota</taxon>
        <taxon>Fungi</taxon>
        <taxon>Dikarya</taxon>
        <taxon>Ascomycota</taxon>
        <taxon>Pezizomycotina</taxon>
        <taxon>Dothideomycetes</taxon>
        <taxon>Pleosporomycetidae</taxon>
        <taxon>Venturiales</taxon>
        <taxon>Venturiaceae</taxon>
        <taxon>Venturia</taxon>
    </lineage>
</organism>
<reference evidence="6 7" key="1">
    <citation type="submission" date="2019-07" db="EMBL/GenBank/DDBJ databases">
        <title>Finished genome of Venturia effusa.</title>
        <authorList>
            <person name="Young C.A."/>
            <person name="Cox M.P."/>
            <person name="Ganley A.R.D."/>
            <person name="David W.J."/>
        </authorList>
    </citation>
    <scope>NUCLEOTIDE SEQUENCE [LARGE SCALE GENOMIC DNA]</scope>
    <source>
        <strain evidence="7">albino</strain>
    </source>
</reference>
<evidence type="ECO:0000256" key="3">
    <source>
        <dbReference type="ARBA" id="ARBA00022833"/>
    </source>
</evidence>
<accession>A0A517LN07</accession>
<proteinExistence type="predicted"/>
<evidence type="ECO:0000313" key="7">
    <source>
        <dbReference type="Proteomes" id="UP000316270"/>
    </source>
</evidence>
<dbReference type="EMBL" id="CP042200">
    <property type="protein sequence ID" value="QDS76966.1"/>
    <property type="molecule type" value="Genomic_DNA"/>
</dbReference>
<evidence type="ECO:0000256" key="1">
    <source>
        <dbReference type="ARBA" id="ARBA00022723"/>
    </source>
</evidence>
<sequence length="224" mass="24826">MPSCSSCANEALPSSLKGCAGCKSVAYCNKDCQKAHWKVHKKDCARSAGGRGPTKGLSSTLPLPFANIRSKTWLHNRPEEDTFKLLIDIYRLRADDEFNFQRKTPPDSLYGGARSGIGGFEEFLRLASRPNLGVLPPWWNDEAAEKCKEFGKKTLKQIVDKAGVIDEYGQKMMPMQMRMVGEDVYGTNVTGESSGNQKEVMLSRMCQLEAGNSEMGYVSHIDMS</sequence>
<dbReference type="AlphaFoldDB" id="A0A517LN07"/>
<dbReference type="GO" id="GO:0008270">
    <property type="term" value="F:zinc ion binding"/>
    <property type="evidence" value="ECO:0007669"/>
    <property type="project" value="UniProtKB-KW"/>
</dbReference>
<dbReference type="SUPFAM" id="SSF144232">
    <property type="entry name" value="HIT/MYND zinc finger-like"/>
    <property type="match status" value="1"/>
</dbReference>
<dbReference type="Gene3D" id="6.10.140.2220">
    <property type="match status" value="1"/>
</dbReference>
<evidence type="ECO:0000259" key="5">
    <source>
        <dbReference type="PROSITE" id="PS50865"/>
    </source>
</evidence>
<keyword evidence="3" id="KW-0862">Zinc</keyword>
<evidence type="ECO:0000256" key="2">
    <source>
        <dbReference type="ARBA" id="ARBA00022771"/>
    </source>
</evidence>
<evidence type="ECO:0000256" key="4">
    <source>
        <dbReference type="PROSITE-ProRule" id="PRU00134"/>
    </source>
</evidence>
<dbReference type="OrthoDB" id="432970at2759"/>